<evidence type="ECO:0000259" key="2">
    <source>
        <dbReference type="PROSITE" id="PS50983"/>
    </source>
</evidence>
<dbReference type="Gene3D" id="3.40.50.1980">
    <property type="entry name" value="Nitrogenase molybdenum iron protein domain"/>
    <property type="match status" value="2"/>
</dbReference>
<dbReference type="PROSITE" id="PS50983">
    <property type="entry name" value="FE_B12_PBP"/>
    <property type="match status" value="1"/>
</dbReference>
<name>A0ABM7P1S8_9BACT</name>
<dbReference type="PANTHER" id="PTHR30535">
    <property type="entry name" value="VITAMIN B12-BINDING PROTEIN"/>
    <property type="match status" value="1"/>
</dbReference>
<gene>
    <name evidence="3" type="ORF">prwr041_26190</name>
</gene>
<evidence type="ECO:0000256" key="1">
    <source>
        <dbReference type="SAM" id="SignalP"/>
    </source>
</evidence>
<dbReference type="PROSITE" id="PS51257">
    <property type="entry name" value="PROKAR_LIPOPROTEIN"/>
    <property type="match status" value="1"/>
</dbReference>
<dbReference type="Proteomes" id="UP001319045">
    <property type="component" value="Chromosome"/>
</dbReference>
<dbReference type="InterPro" id="IPR002491">
    <property type="entry name" value="ABC_transptr_periplasmic_BD"/>
</dbReference>
<proteinExistence type="predicted"/>
<dbReference type="PANTHER" id="PTHR30535:SF34">
    <property type="entry name" value="MOLYBDATE-BINDING PROTEIN MOLA"/>
    <property type="match status" value="1"/>
</dbReference>
<protein>
    <submittedName>
        <fullName evidence="3">ABC transporter substrate-binding protein</fullName>
    </submittedName>
</protein>
<keyword evidence="4" id="KW-1185">Reference proteome</keyword>
<dbReference type="SUPFAM" id="SSF53807">
    <property type="entry name" value="Helical backbone' metal receptor"/>
    <property type="match status" value="1"/>
</dbReference>
<keyword evidence="1" id="KW-0732">Signal</keyword>
<dbReference type="EMBL" id="AP024484">
    <property type="protein sequence ID" value="BCS86726.1"/>
    <property type="molecule type" value="Genomic_DNA"/>
</dbReference>
<reference evidence="3 4" key="1">
    <citation type="journal article" date="2022" name="Int. J. Syst. Evol. Microbiol.">
        <title>Prevotella herbatica sp. nov., a plant polysaccharide-decomposing anaerobic bacterium isolated from a methanogenic reactor.</title>
        <authorList>
            <person name="Uek A."/>
            <person name="Tonouchi A."/>
            <person name="Kaku N."/>
            <person name="Ueki K."/>
        </authorList>
    </citation>
    <scope>NUCLEOTIDE SEQUENCE [LARGE SCALE GENOMIC DNA]</scope>
    <source>
        <strain evidence="3 4">WR041</strain>
    </source>
</reference>
<accession>A0ABM7P1S8</accession>
<feature type="domain" description="Fe/B12 periplasmic-binding" evidence="2">
    <location>
        <begin position="98"/>
        <end position="365"/>
    </location>
</feature>
<dbReference type="InterPro" id="IPR050902">
    <property type="entry name" value="ABC_Transporter_SBP"/>
</dbReference>
<dbReference type="RefSeq" id="WP_207154285.1">
    <property type="nucleotide sequence ID" value="NZ_AP024484.1"/>
</dbReference>
<organism evidence="3 4">
    <name type="scientific">Prevotella herbatica</name>
    <dbReference type="NCBI Taxonomy" id="2801997"/>
    <lineage>
        <taxon>Bacteria</taxon>
        <taxon>Pseudomonadati</taxon>
        <taxon>Bacteroidota</taxon>
        <taxon>Bacteroidia</taxon>
        <taxon>Bacteroidales</taxon>
        <taxon>Prevotellaceae</taxon>
        <taxon>Prevotella</taxon>
    </lineage>
</organism>
<evidence type="ECO:0000313" key="4">
    <source>
        <dbReference type="Proteomes" id="UP001319045"/>
    </source>
</evidence>
<feature type="chain" id="PRO_5045429137" evidence="1">
    <location>
        <begin position="23"/>
        <end position="378"/>
    </location>
</feature>
<dbReference type="Pfam" id="PF01497">
    <property type="entry name" value="Peripla_BP_2"/>
    <property type="match status" value="1"/>
</dbReference>
<feature type="signal peptide" evidence="1">
    <location>
        <begin position="1"/>
        <end position="22"/>
    </location>
</feature>
<evidence type="ECO:0000313" key="3">
    <source>
        <dbReference type="EMBL" id="BCS86726.1"/>
    </source>
</evidence>
<sequence>MKKYLLLFISFLVCIFSSCTSGKTDRYAMGGDTLHFKYARNIEAVKYDGYSVVKLKDPWKPSRILHTYVLAENKALDSKAIGDLKSEGASVINVPIKRSVVFSTVHCALLYDLNCKKSITGVCDLKYINIPDIHKRIGKDIVDCGNGMSADVEKVIDSKPQAIIISPFENSGGYGKLEDINIPIVEAADYMEPTALGRAEWMIFYGMLYGKEKEAENLFKSIDDNYKALKAEAIKSRIRRSVITELKTGSVWYVPGGKSTIAQMISDANGKYVYAADKSSGSLSLPFERVLDDAGKADVWMYKYDFHPSTLAELKADYSGYGEMKAFKTNEVYGADCTLTKYYEEASFHPDRLLKDMIIILHPDLKLGKLRYYHKLGY</sequence>